<proteinExistence type="predicted"/>
<dbReference type="InterPro" id="IPR012910">
    <property type="entry name" value="Plug_dom"/>
</dbReference>
<sequence length="362" mass="39702">MLNVQNLLQRTPSINVTTPAPNGVRSNITFRGFTSGQFSETFDGVPMNGVFNGGTFNDASNRNAIPMTLNNIGSVNVYRGINNPAVSAYNSLGGTIAFQPRQPGPKPDASVSMGGGSFSTWFYGITANTGSIAGVRSLISINHNTSAGWQANSGNRNLNINYSGVLPYAHDAGELYAYAIYNTNTGFTPHSIPEPLLQQFGDGYGWPLNWTNSYNRDHSGTYILGDKMQVNKVLSFNTRVYIRDNTYNRASYANPALVQSATQPYYLPNQGTTFPFWLFYPNGGPTFNVGSPNAYGAYPGETYHTYLNSTQQFGFMPHFTLNLPYNLVRFGGAWSQTTLHSAEYWYGANPMPLVSGYNDAWT</sequence>
<protein>
    <submittedName>
        <fullName evidence="2">TonB-dependent outer membrane receptor</fullName>
    </submittedName>
</protein>
<organism evidence="2">
    <name type="scientific">mine drainage metagenome</name>
    <dbReference type="NCBI Taxonomy" id="410659"/>
    <lineage>
        <taxon>unclassified sequences</taxon>
        <taxon>metagenomes</taxon>
        <taxon>ecological metagenomes</taxon>
    </lineage>
</organism>
<reference evidence="2" key="1">
    <citation type="submission" date="2013-08" db="EMBL/GenBank/DDBJ databases">
        <authorList>
            <person name="Mendez C."/>
            <person name="Richter M."/>
            <person name="Ferrer M."/>
            <person name="Sanchez J."/>
        </authorList>
    </citation>
    <scope>NUCLEOTIDE SEQUENCE</scope>
</reference>
<comment type="caution">
    <text evidence="2">The sequence shown here is derived from an EMBL/GenBank/DDBJ whole genome shotgun (WGS) entry which is preliminary data.</text>
</comment>
<keyword evidence="2" id="KW-0675">Receptor</keyword>
<feature type="non-terminal residue" evidence="2">
    <location>
        <position position="362"/>
    </location>
</feature>
<accession>T1CZ12</accession>
<feature type="domain" description="TonB-dependent receptor plug" evidence="1">
    <location>
        <begin position="3"/>
        <end position="84"/>
    </location>
</feature>
<dbReference type="Gene3D" id="2.170.130.10">
    <property type="entry name" value="TonB-dependent receptor, plug domain"/>
    <property type="match status" value="1"/>
</dbReference>
<evidence type="ECO:0000259" key="1">
    <source>
        <dbReference type="Pfam" id="PF07715"/>
    </source>
</evidence>
<dbReference type="EMBL" id="AUZY01001565">
    <property type="protein sequence ID" value="EQD74534.1"/>
    <property type="molecule type" value="Genomic_DNA"/>
</dbReference>
<evidence type="ECO:0000313" key="2">
    <source>
        <dbReference type="EMBL" id="EQD74534.1"/>
    </source>
</evidence>
<dbReference type="Pfam" id="PF07715">
    <property type="entry name" value="Plug"/>
    <property type="match status" value="1"/>
</dbReference>
<dbReference type="SUPFAM" id="SSF56935">
    <property type="entry name" value="Porins"/>
    <property type="match status" value="1"/>
</dbReference>
<gene>
    <name evidence="2" type="ORF">B1B_02616</name>
</gene>
<name>T1CZ12_9ZZZZ</name>
<dbReference type="AlphaFoldDB" id="T1CZ12"/>
<dbReference type="InterPro" id="IPR037066">
    <property type="entry name" value="Plug_dom_sf"/>
</dbReference>
<reference evidence="2" key="2">
    <citation type="journal article" date="2014" name="ISME J.">
        <title>Microbial stratification in low pH oxic and suboxic macroscopic growths along an acid mine drainage.</title>
        <authorList>
            <person name="Mendez-Garcia C."/>
            <person name="Mesa V."/>
            <person name="Sprenger R.R."/>
            <person name="Richter M."/>
            <person name="Diez M.S."/>
            <person name="Solano J."/>
            <person name="Bargiela R."/>
            <person name="Golyshina O.V."/>
            <person name="Manteca A."/>
            <person name="Ramos J.L."/>
            <person name="Gallego J.R."/>
            <person name="Llorente I."/>
            <person name="Martins Dos Santos V.A."/>
            <person name="Jensen O.N."/>
            <person name="Pelaez A.I."/>
            <person name="Sanchez J."/>
            <person name="Ferrer M."/>
        </authorList>
    </citation>
    <scope>NUCLEOTIDE SEQUENCE</scope>
</reference>